<reference evidence="3" key="1">
    <citation type="submission" date="2020-09" db="EMBL/GenBank/DDBJ databases">
        <title>Genome-Enabled Discovery of Anthraquinone Biosynthesis in Senna tora.</title>
        <authorList>
            <person name="Kang S.-H."/>
            <person name="Pandey R.P."/>
            <person name="Lee C.-M."/>
            <person name="Sim J.-S."/>
            <person name="Jeong J.-T."/>
            <person name="Choi B.-S."/>
            <person name="Jung M."/>
            <person name="Ginzburg D."/>
            <person name="Zhao K."/>
            <person name="Won S.Y."/>
            <person name="Oh T.-J."/>
            <person name="Yu Y."/>
            <person name="Kim N.-H."/>
            <person name="Lee O.R."/>
            <person name="Lee T.-H."/>
            <person name="Bashyal P."/>
            <person name="Kim T.-S."/>
            <person name="Lee W.-H."/>
            <person name="Kawkins C."/>
            <person name="Kim C.-K."/>
            <person name="Kim J.S."/>
            <person name="Ahn B.O."/>
            <person name="Rhee S.Y."/>
            <person name="Sohng J.K."/>
        </authorList>
    </citation>
    <scope>NUCLEOTIDE SEQUENCE</scope>
    <source>
        <tissue evidence="3">Leaf</tissue>
    </source>
</reference>
<accession>A0A835CD65</accession>
<dbReference type="OrthoDB" id="273452at2759"/>
<dbReference type="Proteomes" id="UP000634136">
    <property type="component" value="Unassembled WGS sequence"/>
</dbReference>
<dbReference type="AlphaFoldDB" id="A0A835CD65"/>
<dbReference type="InterPro" id="IPR029058">
    <property type="entry name" value="AB_hydrolase_fold"/>
</dbReference>
<dbReference type="EMBL" id="JAAIUW010000003">
    <property type="protein sequence ID" value="KAF7838064.1"/>
    <property type="molecule type" value="Genomic_DNA"/>
</dbReference>
<evidence type="ECO:0000259" key="2">
    <source>
        <dbReference type="Pfam" id="PF05057"/>
    </source>
</evidence>
<name>A0A835CD65_9FABA</name>
<keyword evidence="4" id="KW-1185">Reference proteome</keyword>
<gene>
    <name evidence="3" type="ORF">G2W53_006546</name>
</gene>
<evidence type="ECO:0000256" key="1">
    <source>
        <dbReference type="SAM" id="MobiDB-lite"/>
    </source>
</evidence>
<sequence length="442" mass="49517">MLASNSGSLIRTKPPPLPAPRKPSRSRFGATRFACFDPGSRSGPCVTARHKLSLNLVRMEVLRRMGGGCYKNHHDKVLKVETDSGGEDFFDVSTGVSKPVAEHLVIMVNGIIGSPADWRYAAEQFVKKLPDKVIVHRSECNSSRLTFDGVDTMGERLAEEVLSVTRRWPEVRKISFVAHSLGGLVARYAIGRLYDYSSTLGSVDTSTTKNGFSEEQTEYSKQCLEQCYKAKIAGLEPINFITFATPHLGSRGHRQLPFLCGLPFLERRASQTAHIVAGRSGKHLFLTDNDDGKPPLLLRMVNDSDDFKFMSALRAFKRRVAYANANFDHMVGWRTSSIRRQHELPKSNLLVIDEKYPHIVYIEGGTADDIGNKASSVIGDQAIDLEEEMIRGLTQVPWERVDVSFHKSKQRYIAHSTIQVKTYWLNSDGADVVFHMIDNFLL</sequence>
<dbReference type="InterPro" id="IPR007751">
    <property type="entry name" value="DUF676_lipase-like"/>
</dbReference>
<evidence type="ECO:0000313" key="3">
    <source>
        <dbReference type="EMBL" id="KAF7838064.1"/>
    </source>
</evidence>
<dbReference type="FunFam" id="3.40.50.1820:FF:000216">
    <property type="entry name" value="Alpha/beta-Hydrolases superfamily protein"/>
    <property type="match status" value="1"/>
</dbReference>
<dbReference type="SUPFAM" id="SSF53474">
    <property type="entry name" value="alpha/beta-Hydrolases"/>
    <property type="match status" value="1"/>
</dbReference>
<proteinExistence type="predicted"/>
<organism evidence="3 4">
    <name type="scientific">Senna tora</name>
    <dbReference type="NCBI Taxonomy" id="362788"/>
    <lineage>
        <taxon>Eukaryota</taxon>
        <taxon>Viridiplantae</taxon>
        <taxon>Streptophyta</taxon>
        <taxon>Embryophyta</taxon>
        <taxon>Tracheophyta</taxon>
        <taxon>Spermatophyta</taxon>
        <taxon>Magnoliopsida</taxon>
        <taxon>eudicotyledons</taxon>
        <taxon>Gunneridae</taxon>
        <taxon>Pentapetalae</taxon>
        <taxon>rosids</taxon>
        <taxon>fabids</taxon>
        <taxon>Fabales</taxon>
        <taxon>Fabaceae</taxon>
        <taxon>Caesalpinioideae</taxon>
        <taxon>Cassia clade</taxon>
        <taxon>Senna</taxon>
    </lineage>
</organism>
<protein>
    <submittedName>
        <fullName evidence="3">Putative lipase spac4a8.10</fullName>
    </submittedName>
</protein>
<dbReference type="PANTHER" id="PTHR12482:SF4">
    <property type="entry name" value="ALPHA_BETA-HYDROLASES SUPERFAMILY PROTEIN"/>
    <property type="match status" value="1"/>
</dbReference>
<evidence type="ECO:0000313" key="4">
    <source>
        <dbReference type="Proteomes" id="UP000634136"/>
    </source>
</evidence>
<dbReference type="Gene3D" id="3.40.50.1820">
    <property type="entry name" value="alpha/beta hydrolase"/>
    <property type="match status" value="1"/>
</dbReference>
<dbReference type="Pfam" id="PF05057">
    <property type="entry name" value="DUF676"/>
    <property type="match status" value="1"/>
</dbReference>
<feature type="region of interest" description="Disordered" evidence="1">
    <location>
        <begin position="1"/>
        <end position="26"/>
    </location>
</feature>
<feature type="domain" description="DUF676" evidence="2">
    <location>
        <begin position="101"/>
        <end position="335"/>
    </location>
</feature>
<comment type="caution">
    <text evidence="3">The sequence shown here is derived from an EMBL/GenBank/DDBJ whole genome shotgun (WGS) entry which is preliminary data.</text>
</comment>
<dbReference type="InterPro" id="IPR044294">
    <property type="entry name" value="Lipase-like"/>
</dbReference>
<dbReference type="PANTHER" id="PTHR12482">
    <property type="entry name" value="LIPASE ROG1-RELATED-RELATED"/>
    <property type="match status" value="1"/>
</dbReference>